<feature type="coiled-coil region" evidence="1">
    <location>
        <begin position="224"/>
        <end position="272"/>
    </location>
</feature>
<reference evidence="2 3" key="1">
    <citation type="journal article" date="2011" name="Genome Biol. Evol.">
        <title>Integration of the genetic map and genome assembly of fugu facilitates insights into distinct features of genome evolution in teleosts and mammals.</title>
        <authorList>
            <person name="Kai W."/>
            <person name="Kikuchi K."/>
            <person name="Tohari S."/>
            <person name="Chew A.K."/>
            <person name="Tay A."/>
            <person name="Fujiwara A."/>
            <person name="Hosoya S."/>
            <person name="Suetake H."/>
            <person name="Naruse K."/>
            <person name="Brenner S."/>
            <person name="Suzuki Y."/>
            <person name="Venkatesh B."/>
        </authorList>
    </citation>
    <scope>NUCLEOTIDE SEQUENCE [LARGE SCALE GENOMIC DNA]</scope>
</reference>
<evidence type="ECO:0008006" key="4">
    <source>
        <dbReference type="Google" id="ProtNLM"/>
    </source>
</evidence>
<feature type="coiled-coil region" evidence="1">
    <location>
        <begin position="390"/>
        <end position="417"/>
    </location>
</feature>
<dbReference type="GO" id="GO:0005576">
    <property type="term" value="C:extracellular region"/>
    <property type="evidence" value="ECO:0007669"/>
    <property type="project" value="GOC"/>
</dbReference>
<feature type="coiled-coil region" evidence="1">
    <location>
        <begin position="563"/>
        <end position="628"/>
    </location>
</feature>
<organism evidence="2 3">
    <name type="scientific">Takifugu rubripes</name>
    <name type="common">Japanese pufferfish</name>
    <name type="synonym">Fugu rubripes</name>
    <dbReference type="NCBI Taxonomy" id="31033"/>
    <lineage>
        <taxon>Eukaryota</taxon>
        <taxon>Metazoa</taxon>
        <taxon>Chordata</taxon>
        <taxon>Craniata</taxon>
        <taxon>Vertebrata</taxon>
        <taxon>Euteleostomi</taxon>
        <taxon>Actinopterygii</taxon>
        <taxon>Neopterygii</taxon>
        <taxon>Teleostei</taxon>
        <taxon>Neoteleostei</taxon>
        <taxon>Acanthomorphata</taxon>
        <taxon>Eupercaria</taxon>
        <taxon>Tetraodontiformes</taxon>
        <taxon>Tetradontoidea</taxon>
        <taxon>Tetraodontidae</taxon>
        <taxon>Takifugu</taxon>
    </lineage>
</organism>
<keyword evidence="1" id="KW-0175">Coiled coil</keyword>
<dbReference type="GO" id="GO:0035082">
    <property type="term" value="P:axoneme assembly"/>
    <property type="evidence" value="ECO:0007669"/>
    <property type="project" value="InterPro"/>
</dbReference>
<evidence type="ECO:0000313" key="3">
    <source>
        <dbReference type="Proteomes" id="UP000005226"/>
    </source>
</evidence>
<dbReference type="Ensembl" id="ENSTRUT00000077382.1">
    <property type="protein sequence ID" value="ENSTRUP00000061030.1"/>
    <property type="gene ID" value="ENSTRUG00000033018.1"/>
</dbReference>
<dbReference type="GO" id="GO:0001947">
    <property type="term" value="P:heart looping"/>
    <property type="evidence" value="ECO:0007669"/>
    <property type="project" value="TreeGrafter"/>
</dbReference>
<dbReference type="PANTHER" id="PTHR16275">
    <property type="entry name" value="COILED-COIL DOMAIN-CONTAINING PROTEIN 40"/>
    <property type="match status" value="1"/>
</dbReference>
<protein>
    <recommendedName>
        <fullName evidence="4">Coiled-coil domain-containing protein 40</fullName>
    </recommendedName>
</protein>
<dbReference type="GO" id="GO:0060287">
    <property type="term" value="P:epithelial cilium movement involved in determination of left/right asymmetry"/>
    <property type="evidence" value="ECO:0007669"/>
    <property type="project" value="TreeGrafter"/>
</dbReference>
<feature type="coiled-coil region" evidence="1">
    <location>
        <begin position="83"/>
        <end position="124"/>
    </location>
</feature>
<dbReference type="AlphaFoldDB" id="A0A674MJ37"/>
<dbReference type="GO" id="GO:0005737">
    <property type="term" value="C:cytoplasm"/>
    <property type="evidence" value="ECO:0007669"/>
    <property type="project" value="TreeGrafter"/>
</dbReference>
<feature type="coiled-coil region" evidence="1">
    <location>
        <begin position="443"/>
        <end position="529"/>
    </location>
</feature>
<proteinExistence type="predicted"/>
<accession>A0A674MJ37</accession>
<dbReference type="Proteomes" id="UP000005226">
    <property type="component" value="Chromosome 17"/>
</dbReference>
<keyword evidence="3" id="KW-1185">Reference proteome</keyword>
<dbReference type="Ensembl" id="ENSTRUT00000085478.1">
    <property type="protein sequence ID" value="ENSTRUP00000066941.1"/>
    <property type="gene ID" value="ENSTRUG00000033018.1"/>
</dbReference>
<dbReference type="GeneTree" id="ENSGT00440000035688"/>
<evidence type="ECO:0000256" key="1">
    <source>
        <dbReference type="SAM" id="Coils"/>
    </source>
</evidence>
<evidence type="ECO:0000313" key="2">
    <source>
        <dbReference type="Ensembl" id="ENSTRUP00000061030.1"/>
    </source>
</evidence>
<dbReference type="InterPro" id="IPR037386">
    <property type="entry name" value="CCDC40"/>
</dbReference>
<gene>
    <name evidence="2" type="primary">LOC115253383</name>
</gene>
<dbReference type="Ensembl" id="ENSTRUT00000060229.1">
    <property type="protein sequence ID" value="ENSTRUP00000087884.1"/>
    <property type="gene ID" value="ENSTRUG00000033018.1"/>
</dbReference>
<name>A0A674MJ37_TAKRU</name>
<dbReference type="PANTHER" id="PTHR16275:SF8">
    <property type="entry name" value="COILED-COIL DOMAIN-CONTAINING PROTEIN 40"/>
    <property type="match status" value="1"/>
</dbReference>
<sequence>MYEVQITAQSEKKERAKNTSSEAEMLLEDMILNRKLVEQKWKGRLRMMEKSVQMKNAIHEELCDAMHEVSLLDREIQIHRKSNNEQQEKNEKLVLELHMAQNECENLEKKIERRKVEAEVLLAEYISHRRALKEAEITLRSLKKVVRTTLLQPLCVSLYNIHLTLQIFPSSLQEASAAQSVFNNHRKQLERECALQIELEGKIRTQMQQMIVHSRTAKNYQQLFDKLTDTKNEKMSQQSELENEIAAVENKRTKVANDVDALNVTLEDQEKEIAGETKHHKTCEAKLYHLNREVEQNYRTIEHIKNKMAEVAARTGEEDYSPYETKINELKGQRRKLEDNVRNYTQLWLTKQETRVRLTLEYEDTNKVIQKLQMDYTILQKKKTCQDGLMEIENRELLQLENKANALNVSLNKINTQIDENGKHRMLLEEKKTMLEVDFLGRLKEAEKAAAEIHMKYERIEEEKESIYNCLLESEKQIMLWEKKIQLKKEARSEFEKQNEEVERLKLELQNKELQLNRKVKEGEKLLKECEATAVQCCNIFDRVMVLRHTSDRAKHYRSIQIERSLEAQKRNLIKMKKQLRDLDAELKELKQKKTFIVEDIEKKKEEVTEHHHENEAFESEITKLQDDRERSLVLTVALQNWAKRLKMLRDGTSKPPTNTEAVTAAFNKEVENLHSLYEKVQHICRECPENREELRKIRIALEAHMMFLKI</sequence>
<reference evidence="2" key="2">
    <citation type="submission" date="2025-05" db="UniProtKB">
        <authorList>
            <consortium name="Ensembl"/>
        </authorList>
    </citation>
    <scope>IDENTIFICATION</scope>
</reference>
<dbReference type="Ensembl" id="ENSTRUT00000082577.1">
    <property type="protein sequence ID" value="ENSTRUP00000065603.1"/>
    <property type="gene ID" value="ENSTRUG00000033018.1"/>
</dbReference>
<dbReference type="GO" id="GO:0005929">
    <property type="term" value="C:cilium"/>
    <property type="evidence" value="ECO:0007669"/>
    <property type="project" value="TreeGrafter"/>
</dbReference>
<dbReference type="Gene3D" id="1.10.287.1490">
    <property type="match status" value="1"/>
</dbReference>